<evidence type="ECO:0000256" key="1">
    <source>
        <dbReference type="SAM" id="Phobius"/>
    </source>
</evidence>
<accession>A0A6J6P723</accession>
<gene>
    <name evidence="2" type="ORF">UFOPK2366_00967</name>
</gene>
<keyword evidence="1" id="KW-0812">Transmembrane</keyword>
<keyword evidence="1" id="KW-1133">Transmembrane helix</keyword>
<name>A0A6J6P723_9ZZZZ</name>
<keyword evidence="1" id="KW-0472">Membrane</keyword>
<proteinExistence type="predicted"/>
<organism evidence="2">
    <name type="scientific">freshwater metagenome</name>
    <dbReference type="NCBI Taxonomy" id="449393"/>
    <lineage>
        <taxon>unclassified sequences</taxon>
        <taxon>metagenomes</taxon>
        <taxon>ecological metagenomes</taxon>
    </lineage>
</organism>
<protein>
    <submittedName>
        <fullName evidence="2">Unannotated protein</fullName>
    </submittedName>
</protein>
<sequence>MEDLGFILATYIVTFGSVAAFAFAIVRRGRRLAAQLPAKDKPWT</sequence>
<reference evidence="2" key="1">
    <citation type="submission" date="2020-05" db="EMBL/GenBank/DDBJ databases">
        <authorList>
            <person name="Chiriac C."/>
            <person name="Salcher M."/>
            <person name="Ghai R."/>
            <person name="Kavagutti S V."/>
        </authorList>
    </citation>
    <scope>NUCLEOTIDE SEQUENCE</scope>
</reference>
<dbReference type="AlphaFoldDB" id="A0A6J6P723"/>
<feature type="transmembrane region" description="Helical" evidence="1">
    <location>
        <begin position="6"/>
        <end position="26"/>
    </location>
</feature>
<evidence type="ECO:0000313" key="2">
    <source>
        <dbReference type="EMBL" id="CAB4695251.1"/>
    </source>
</evidence>
<dbReference type="EMBL" id="CAEZXM010000164">
    <property type="protein sequence ID" value="CAB4695251.1"/>
    <property type="molecule type" value="Genomic_DNA"/>
</dbReference>